<keyword evidence="1" id="KW-0479">Metal-binding</keyword>
<dbReference type="PANTHER" id="PTHR10371:SF3">
    <property type="entry name" value="NADH DEHYDROGENASE [UBIQUINONE] FLAVOPROTEIN 2, MITOCHONDRIAL"/>
    <property type="match status" value="1"/>
</dbReference>
<dbReference type="EMBL" id="FNWJ01000001">
    <property type="protein sequence ID" value="SEH10601.1"/>
    <property type="molecule type" value="Genomic_DNA"/>
</dbReference>
<evidence type="ECO:0000256" key="3">
    <source>
        <dbReference type="ARBA" id="ARBA00023014"/>
    </source>
</evidence>
<dbReference type="InterPro" id="IPR041921">
    <property type="entry name" value="NuoE_N"/>
</dbReference>
<evidence type="ECO:0000256" key="4">
    <source>
        <dbReference type="SAM" id="MobiDB-lite"/>
    </source>
</evidence>
<dbReference type="Proteomes" id="UP000222056">
    <property type="component" value="Unassembled WGS sequence"/>
</dbReference>
<protein>
    <submittedName>
        <fullName evidence="5">NADH-quinone oxidoreductase subunit E</fullName>
    </submittedName>
</protein>
<evidence type="ECO:0000313" key="6">
    <source>
        <dbReference type="Proteomes" id="UP000222056"/>
    </source>
</evidence>
<dbReference type="Pfam" id="PF01257">
    <property type="entry name" value="2Fe-2S_thioredx"/>
    <property type="match status" value="1"/>
</dbReference>
<keyword evidence="3" id="KW-0411">Iron-sulfur</keyword>
<dbReference type="RefSeq" id="WP_218138197.1">
    <property type="nucleotide sequence ID" value="NZ_FNWJ01000001.1"/>
</dbReference>
<feature type="region of interest" description="Disordered" evidence="4">
    <location>
        <begin position="1"/>
        <end position="38"/>
    </location>
</feature>
<dbReference type="AlphaFoldDB" id="A0A1H6FIE1"/>
<dbReference type="PANTHER" id="PTHR10371">
    <property type="entry name" value="NADH DEHYDROGENASE UBIQUINONE FLAVOPROTEIN 2, MITOCHONDRIAL"/>
    <property type="match status" value="1"/>
</dbReference>
<dbReference type="Gene3D" id="1.10.10.1590">
    <property type="entry name" value="NADH-quinone oxidoreductase subunit E"/>
    <property type="match status" value="1"/>
</dbReference>
<dbReference type="GO" id="GO:0051536">
    <property type="term" value="F:iron-sulfur cluster binding"/>
    <property type="evidence" value="ECO:0007669"/>
    <property type="project" value="UniProtKB-KW"/>
</dbReference>
<dbReference type="SUPFAM" id="SSF52833">
    <property type="entry name" value="Thioredoxin-like"/>
    <property type="match status" value="1"/>
</dbReference>
<keyword evidence="6" id="KW-1185">Reference proteome</keyword>
<accession>A0A1H6FIE1</accession>
<dbReference type="CDD" id="cd02980">
    <property type="entry name" value="TRX_Fd_family"/>
    <property type="match status" value="1"/>
</dbReference>
<evidence type="ECO:0000256" key="2">
    <source>
        <dbReference type="ARBA" id="ARBA00023004"/>
    </source>
</evidence>
<gene>
    <name evidence="5" type="ORF">SAMN02745716_0471</name>
</gene>
<dbReference type="STRING" id="29539.SAMN02745716_0471"/>
<proteinExistence type="predicted"/>
<dbReference type="GO" id="GO:0003954">
    <property type="term" value="F:NADH dehydrogenase activity"/>
    <property type="evidence" value="ECO:0007669"/>
    <property type="project" value="TreeGrafter"/>
</dbReference>
<evidence type="ECO:0000256" key="1">
    <source>
        <dbReference type="ARBA" id="ARBA00022723"/>
    </source>
</evidence>
<dbReference type="InterPro" id="IPR036249">
    <property type="entry name" value="Thioredoxin-like_sf"/>
</dbReference>
<name>A0A1H6FIE1_THEAL</name>
<dbReference type="GO" id="GO:0046872">
    <property type="term" value="F:metal ion binding"/>
    <property type="evidence" value="ECO:0007669"/>
    <property type="project" value="UniProtKB-KW"/>
</dbReference>
<keyword evidence="2" id="KW-0408">Iron</keyword>
<evidence type="ECO:0000313" key="5">
    <source>
        <dbReference type="EMBL" id="SEH10601.1"/>
    </source>
</evidence>
<reference evidence="6" key="1">
    <citation type="submission" date="2016-10" db="EMBL/GenBank/DDBJ databases">
        <authorList>
            <person name="Varghese N."/>
            <person name="Submissions S."/>
        </authorList>
    </citation>
    <scope>NUCLEOTIDE SEQUENCE [LARGE SCALE GENOMIC DNA]</scope>
    <source>
        <strain evidence="6">ATCC 35263</strain>
    </source>
</reference>
<organism evidence="5 6">
    <name type="scientific">Thermoleophilum album</name>
    <dbReference type="NCBI Taxonomy" id="29539"/>
    <lineage>
        <taxon>Bacteria</taxon>
        <taxon>Bacillati</taxon>
        <taxon>Actinomycetota</taxon>
        <taxon>Thermoleophilia</taxon>
        <taxon>Thermoleophilales</taxon>
        <taxon>Thermoleophilaceae</taxon>
        <taxon>Thermoleophilum</taxon>
    </lineage>
</organism>
<feature type="region of interest" description="Disordered" evidence="4">
    <location>
        <begin position="219"/>
        <end position="241"/>
    </location>
</feature>
<dbReference type="Gene3D" id="3.40.30.10">
    <property type="entry name" value="Glutaredoxin"/>
    <property type="match status" value="1"/>
</dbReference>
<sequence length="241" mass="26204">MTFLAGPEREPRVSPPVSVDMPEGWAQATGGRDPQVVPDPAEVKVPEDLREQIERLIARYPDRHSAALPALSAAQQRYGWCSPRALLEVACVMQVTPAYLAAVATFYDMLRTRPVGRRYVYVCTSVSCHLRNARAVYEALAEEAGKQGLEDCEIREFECLGACDMAPMASVDGRYVGPLSVADARELVSALREGREVLPGRGLGDANYALPWQRGEEHPLPAGPVRPQVHPAGGIAGEISE</sequence>